<dbReference type="Proteomes" id="UP000752696">
    <property type="component" value="Unassembled WGS sequence"/>
</dbReference>
<gene>
    <name evidence="9" type="ORF">MHI_LOCUS164092</name>
</gene>
<keyword evidence="5" id="KW-0539">Nucleus</keyword>
<keyword evidence="10" id="KW-1185">Reference proteome</keyword>
<evidence type="ECO:0000313" key="9">
    <source>
        <dbReference type="EMBL" id="CAD1469848.1"/>
    </source>
</evidence>
<dbReference type="GO" id="GO:0003677">
    <property type="term" value="F:DNA binding"/>
    <property type="evidence" value="ECO:0007669"/>
    <property type="project" value="UniProtKB-KW"/>
</dbReference>
<dbReference type="InterPro" id="IPR056467">
    <property type="entry name" value="eWH_GTF3C1"/>
</dbReference>
<comment type="caution">
    <text evidence="9">The sequence shown here is derived from an EMBL/GenBank/DDBJ whole genome shotgun (WGS) entry which is preliminary data.</text>
</comment>
<feature type="region of interest" description="Disordered" evidence="6">
    <location>
        <begin position="2078"/>
        <end position="2120"/>
    </location>
</feature>
<dbReference type="InterPro" id="IPR035625">
    <property type="entry name" value="Tfc3-like_eWH"/>
</dbReference>
<dbReference type="PANTHER" id="PTHR15180:SF1">
    <property type="entry name" value="GENERAL TRANSCRIPTION FACTOR 3C POLYPEPTIDE 1"/>
    <property type="match status" value="1"/>
</dbReference>
<dbReference type="GO" id="GO:0005634">
    <property type="term" value="C:nucleus"/>
    <property type="evidence" value="ECO:0007669"/>
    <property type="project" value="UniProtKB-SubCell"/>
</dbReference>
<keyword evidence="2" id="KW-0597">Phosphoprotein</keyword>
<feature type="compositionally biased region" description="Basic and acidic residues" evidence="6">
    <location>
        <begin position="2095"/>
        <end position="2120"/>
    </location>
</feature>
<dbReference type="PANTHER" id="PTHR15180">
    <property type="entry name" value="GENERAL TRANSCRIPTION FACTOR 3C POLYPEPTIDE 1"/>
    <property type="match status" value="1"/>
</dbReference>
<dbReference type="OrthoDB" id="68020at2759"/>
<organism evidence="9 10">
    <name type="scientific">Heterotrigona itama</name>
    <dbReference type="NCBI Taxonomy" id="395501"/>
    <lineage>
        <taxon>Eukaryota</taxon>
        <taxon>Metazoa</taxon>
        <taxon>Ecdysozoa</taxon>
        <taxon>Arthropoda</taxon>
        <taxon>Hexapoda</taxon>
        <taxon>Insecta</taxon>
        <taxon>Pterygota</taxon>
        <taxon>Neoptera</taxon>
        <taxon>Endopterygota</taxon>
        <taxon>Hymenoptera</taxon>
        <taxon>Apocrita</taxon>
        <taxon>Aculeata</taxon>
        <taxon>Apoidea</taxon>
        <taxon>Anthophila</taxon>
        <taxon>Apidae</taxon>
        <taxon>Heterotrigona</taxon>
    </lineage>
</organism>
<keyword evidence="4" id="KW-0804">Transcription</keyword>
<keyword evidence="3" id="KW-0238">DNA-binding</keyword>
<dbReference type="GO" id="GO:0006384">
    <property type="term" value="P:transcription initiation at RNA polymerase III promoter"/>
    <property type="evidence" value="ECO:0007669"/>
    <property type="project" value="InterPro"/>
</dbReference>
<feature type="domain" description="GTF3C1 extended winged-helix" evidence="8">
    <location>
        <begin position="591"/>
        <end position="694"/>
    </location>
</feature>
<feature type="non-terminal residue" evidence="9">
    <location>
        <position position="2214"/>
    </location>
</feature>
<dbReference type="Pfam" id="PF24101">
    <property type="entry name" value="WHD_GTF3C1"/>
    <property type="match status" value="1"/>
</dbReference>
<evidence type="ECO:0000259" key="7">
    <source>
        <dbReference type="Pfam" id="PF04182"/>
    </source>
</evidence>
<feature type="domain" description="B-block binding subunit of TFIIIC" evidence="7">
    <location>
        <begin position="144"/>
        <end position="217"/>
    </location>
</feature>
<evidence type="ECO:0000256" key="4">
    <source>
        <dbReference type="ARBA" id="ARBA00023163"/>
    </source>
</evidence>
<sequence>LWLRLAHRLHNPLPFSKPFMIQLWSICVQIREFAFYKLETTREPLIIFDRYQFVDPDLGIILEPENVPPDIYPHCPINDVLNGMKGSCSSYYTREDVTEIVRSLNLDDATKKYGQKLVIVASQSARNHALMGDEVSPILELNVIQYCFLERVGRSRYHGEVTQGKLSLNALKEDPKSLFYHRKFLLRHKLITKQIHHQKSGSSSSNGSLLHLPRFFVERKPKIIFLAEEVIKILKSKPNCVAEYDEIKRKLQIENAIKKLFKTSFFQKVVKTDIRVPYRTLYPNAPPIEWQQKNNPAKEKKIKVVQLLLPNIDILEAWNKDEIQDEDESHELNISNHKYSIPYLKQANAIIEANEIDGVCQGSLAKIMGLTKLQSRTILRNLVKTNIVATYMNDVGRQRVTKFVSKKYEKASKLSKQFKKEIHKIKELTKQIAIESDGLEKIKMIKENIVINNEKESVKKILKSDIVSTDNFLEKKSNTEKVELQKTFNIVNRILYKYHITKRPNRYKCILSSYLSDKINKVQMKEENSYSNNMLQQISELSKNEKAVAAYKNIKVDITVLRLTNEEKSENGVYGFMEDVQNSEKKNVTNITYRLLRRANMIIESVKEHQVIDDITKLMKIIQEEEDKEGYDVKIDKKSLLRLLQKLAKDNLVKHIKITLNGNGKEKHLKFICDPNIDVNTAVIQSAVEQAKLKFFLMTSQKLKSSTKHTENATKFESNKDINDAINKSVKDQSSFQQSTIILTSSKCGPRLSRKYGYSPKFLRMQALHIFLFYLVYEHPGHQTLSKAEQIKILRNNDFNITEELAEEFNTIYTKDVSWKMFVPPLPQYNGWPRGWTLMCDILLRLPLSIFLKIHYISFVTSDMDKYINHPIRKHYLVRDLPVDIRNSLLYARKYIFHIHETVTRLCYIGLTQFGPQKLKEKDQVFIYVNRRSELMDTTSSAPGYHIIEDKSYPIIKYNFDEIQIVEKYWYDMWNTCMNTSLGGRLVVQGKDIVLEDLNKKIDMIKAVIARSPEEAVRLDIGKVPGDRKGAAGIDSACFAHLKRNWSWGFSSSGVRQTKKQQNIVYERDSYLSKIKAKPIRFTEYPGLKTVCGPPSLSATEFRKKIQTKNSENLVQQNKYEALICQRSARQKSYVRRVLPRKCSNKKRTKYDEVDYRALQRMHKLRVNWESYEDKILLVCKVAMVYLCPNPRKQAITFSAVRDVLRTYSYSSHNKTSRACQRRLLYMLRQQRNVDTVALGVEELKQNFFLKKRFGGIVDKLKEEHKSSSEYEKQVTEAFKSLVTYIAKKYYDVGSKEPLPVPKTVQEFNLFYKIVHPTKPFYNRGFTKDIRNVNDIYSAVINSVINSSMCCGKDRRSWAYQLFKIYQQYPEKLLRNAMVKSRSDQMVTIKKNQLTTIRKHGNYMPMSSSQYQLSNNYIYKFHTKWPYSIFKESYDVFYKLSNWYCHSQMNDQSKTSDNFNGIEVFPTTGGLIGAIHDYIVQDQIGFDIEIPDQVIMLDPRLNEKDETYFRIAKRYQDVLANLDNLKFIKEFSLQNSSVIIDLEEHNDKSFDSKVDTVHYNNICNANGKLDEEDFSNLDTEKNTLLQECESEKRNFEDVKSFTDYDEINFDTDEENGRNVIDNEQNIIKFQDGTKIVLNTDDVERSILCDEDLIMETDVEINSTEESLNKLSEFENETQVQYNSVLLSESESNKYEDKILNIESSSSSHLNLQLNTDKRDKLITSERKKRKNDDNEMVDLNQPIQKKKKVLGRDIVDTKKSEEVLQKNDVILTEISNKIQNENSKYHFNNETTEINNVKCNNEKGVSNKESEVSLQPKKRSEYGFTRVSDILKNIPTEQNYLNSYCKIDDVHKRYTRIALLRMREELSELTVADSHHAHEYFVVNMFKVFYSLYRSTSQNVREIFRDVSIFSDLLPLRLNTINDLIQEVNKFAVFPKNNISFSDLKKNLPNNFSLNLNNMDTVYEFVCDKKEFGATIQDLIDEFEDLLGENLYQIVSFFTNNHLFLRSGVTVVRYIHHRYVDSWLINSYKICRLEKESLIPVPKGTVYVTESKEASNKNNDVNTIKETNQSFTRLLEKESSKIASGNTTRENIQLEIKDNNENRNEDSTKDTSSHSDEEYNMEMKKRMPRKRIKLHHQKDISKSVKQLDSNMKQEIKVVIKPWIRIDGVLNRRVFDRMLGSILSYCLTHPGIALSKIQNRFVPALQPCHTRELIE</sequence>
<dbReference type="GO" id="GO:0042791">
    <property type="term" value="P:5S class rRNA transcription by RNA polymerase III"/>
    <property type="evidence" value="ECO:0007669"/>
    <property type="project" value="TreeGrafter"/>
</dbReference>
<name>A0A6V7GZ85_9HYME</name>
<dbReference type="Pfam" id="PF04182">
    <property type="entry name" value="B-block_TFIIIC"/>
    <property type="match status" value="1"/>
</dbReference>
<evidence type="ECO:0000256" key="1">
    <source>
        <dbReference type="ARBA" id="ARBA00004123"/>
    </source>
</evidence>
<evidence type="ECO:0000259" key="8">
    <source>
        <dbReference type="Pfam" id="PF24101"/>
    </source>
</evidence>
<feature type="non-terminal residue" evidence="9">
    <location>
        <position position="1"/>
    </location>
</feature>
<evidence type="ECO:0000313" key="10">
    <source>
        <dbReference type="Proteomes" id="UP000752696"/>
    </source>
</evidence>
<dbReference type="EMBL" id="CAJDYZ010003076">
    <property type="protein sequence ID" value="CAD1469848.1"/>
    <property type="molecule type" value="Genomic_DNA"/>
</dbReference>
<evidence type="ECO:0000256" key="6">
    <source>
        <dbReference type="SAM" id="MobiDB-lite"/>
    </source>
</evidence>
<comment type="subcellular location">
    <subcellularLocation>
        <location evidence="1">Nucleus</location>
    </subcellularLocation>
</comment>
<evidence type="ECO:0000256" key="2">
    <source>
        <dbReference type="ARBA" id="ARBA00022553"/>
    </source>
</evidence>
<dbReference type="GO" id="GO:0000127">
    <property type="term" value="C:transcription factor TFIIIC complex"/>
    <property type="evidence" value="ECO:0007669"/>
    <property type="project" value="InterPro"/>
</dbReference>
<evidence type="ECO:0000256" key="3">
    <source>
        <dbReference type="ARBA" id="ARBA00023125"/>
    </source>
</evidence>
<dbReference type="CDD" id="cd16169">
    <property type="entry name" value="Tau138_eWH"/>
    <property type="match status" value="1"/>
</dbReference>
<accession>A0A6V7GZ85</accession>
<reference evidence="9" key="1">
    <citation type="submission" date="2020-07" db="EMBL/GenBank/DDBJ databases">
        <authorList>
            <person name="Nazaruddin N."/>
        </authorList>
    </citation>
    <scope>NUCLEOTIDE SEQUENCE</scope>
</reference>
<protein>
    <submittedName>
        <fullName evidence="9">Uncharacterized protein</fullName>
    </submittedName>
</protein>
<dbReference type="InterPro" id="IPR044210">
    <property type="entry name" value="Tfc3-like"/>
</dbReference>
<feature type="compositionally biased region" description="Polar residues" evidence="6">
    <location>
        <begin position="2081"/>
        <end position="2091"/>
    </location>
</feature>
<dbReference type="InterPro" id="IPR007309">
    <property type="entry name" value="TFIIIC_Bblock-bd"/>
</dbReference>
<proteinExistence type="predicted"/>
<evidence type="ECO:0000256" key="5">
    <source>
        <dbReference type="ARBA" id="ARBA00023242"/>
    </source>
</evidence>